<organism evidence="2 3">
    <name type="scientific">Amycolatopsis tucumanensis</name>
    <dbReference type="NCBI Taxonomy" id="401106"/>
    <lineage>
        <taxon>Bacteria</taxon>
        <taxon>Bacillati</taxon>
        <taxon>Actinomycetota</taxon>
        <taxon>Actinomycetes</taxon>
        <taxon>Pseudonocardiales</taxon>
        <taxon>Pseudonocardiaceae</taxon>
        <taxon>Amycolatopsis</taxon>
    </lineage>
</organism>
<dbReference type="Proteomes" id="UP001501624">
    <property type="component" value="Unassembled WGS sequence"/>
</dbReference>
<gene>
    <name evidence="2" type="ORF">GCM10022380_31570</name>
</gene>
<proteinExistence type="predicted"/>
<evidence type="ECO:0000313" key="3">
    <source>
        <dbReference type="Proteomes" id="UP001501624"/>
    </source>
</evidence>
<sequence length="130" mass="14468">MEDEFGLFSAPAAGTPAPSRQCPPPRPRKRSKAVISPALAQDVLAEVQDGRYGLLDDSDRVVLFEDTDRVRIATDEDTVHALMQGRYVERCPARATVSCLHGVVRRPVSPLRLTRQGRNLLSRWSALKPY</sequence>
<name>A0ABP7I7H2_9PSEU</name>
<reference evidence="3" key="1">
    <citation type="journal article" date="2019" name="Int. J. Syst. Evol. Microbiol.">
        <title>The Global Catalogue of Microorganisms (GCM) 10K type strain sequencing project: providing services to taxonomists for standard genome sequencing and annotation.</title>
        <authorList>
            <consortium name="The Broad Institute Genomics Platform"/>
            <consortium name="The Broad Institute Genome Sequencing Center for Infectious Disease"/>
            <person name="Wu L."/>
            <person name="Ma J."/>
        </authorList>
    </citation>
    <scope>NUCLEOTIDE SEQUENCE [LARGE SCALE GENOMIC DNA]</scope>
    <source>
        <strain evidence="3">JCM 17017</strain>
    </source>
</reference>
<evidence type="ECO:0000313" key="2">
    <source>
        <dbReference type="EMBL" id="GAA3811460.1"/>
    </source>
</evidence>
<dbReference type="EMBL" id="BAABCM010000003">
    <property type="protein sequence ID" value="GAA3811460.1"/>
    <property type="molecule type" value="Genomic_DNA"/>
</dbReference>
<protein>
    <submittedName>
        <fullName evidence="2">Uncharacterized protein</fullName>
    </submittedName>
</protein>
<evidence type="ECO:0000256" key="1">
    <source>
        <dbReference type="SAM" id="MobiDB-lite"/>
    </source>
</evidence>
<keyword evidence="3" id="KW-1185">Reference proteome</keyword>
<comment type="caution">
    <text evidence="2">The sequence shown here is derived from an EMBL/GenBank/DDBJ whole genome shotgun (WGS) entry which is preliminary data.</text>
</comment>
<accession>A0ABP7I7H2</accession>
<feature type="region of interest" description="Disordered" evidence="1">
    <location>
        <begin position="1"/>
        <end position="34"/>
    </location>
</feature>